<dbReference type="EMBL" id="JAHUZN010000002">
    <property type="protein sequence ID" value="KAG8501424.1"/>
    <property type="molecule type" value="Genomic_DNA"/>
</dbReference>
<comment type="caution">
    <text evidence="1">The sequence shown here is derived from an EMBL/GenBank/DDBJ whole genome shotgun (WGS) entry which is preliminary data.</text>
</comment>
<evidence type="ECO:0000313" key="2">
    <source>
        <dbReference type="Proteomes" id="UP000701853"/>
    </source>
</evidence>
<accession>A0A8J6A0W4</accession>
<gene>
    <name evidence="1" type="ORF">CXB51_003740</name>
</gene>
<proteinExistence type="predicted"/>
<dbReference type="Proteomes" id="UP000701853">
    <property type="component" value="Chromosome 2"/>
</dbReference>
<dbReference type="OrthoDB" id="10294865at2759"/>
<name>A0A8J6A0W4_9ROSI</name>
<reference evidence="1 2" key="1">
    <citation type="journal article" date="2021" name="bioRxiv">
        <title>The Gossypium anomalum genome as a resource for cotton improvement and evolutionary analysis of hybrid incompatibility.</title>
        <authorList>
            <person name="Grover C.E."/>
            <person name="Yuan D."/>
            <person name="Arick M.A."/>
            <person name="Miller E.R."/>
            <person name="Hu G."/>
            <person name="Peterson D.G."/>
            <person name="Wendel J.F."/>
            <person name="Udall J.A."/>
        </authorList>
    </citation>
    <scope>NUCLEOTIDE SEQUENCE [LARGE SCALE GENOMIC DNA]</scope>
    <source>
        <strain evidence="1">JFW-Udall</strain>
        <tissue evidence="1">Leaf</tissue>
    </source>
</reference>
<sequence>MSQGRESGTSAPVGGNEGSFVAGGPRVYVIQSVPPRAISVHIQVRNNCYIYVGQLISSQGTGVFLPGEDHRHVGTEKVRDLLALLVIISQHHNWKLMKTKELNSLGWTFITKSMKVKDVINSLAQTTESVKMKELNSLAESFITK</sequence>
<keyword evidence="2" id="KW-1185">Reference proteome</keyword>
<protein>
    <submittedName>
        <fullName evidence="1">Uncharacterized protein</fullName>
    </submittedName>
</protein>
<dbReference type="AlphaFoldDB" id="A0A8J6A0W4"/>
<evidence type="ECO:0000313" key="1">
    <source>
        <dbReference type="EMBL" id="KAG8501424.1"/>
    </source>
</evidence>
<organism evidence="1 2">
    <name type="scientific">Gossypium anomalum</name>
    <dbReference type="NCBI Taxonomy" id="47600"/>
    <lineage>
        <taxon>Eukaryota</taxon>
        <taxon>Viridiplantae</taxon>
        <taxon>Streptophyta</taxon>
        <taxon>Embryophyta</taxon>
        <taxon>Tracheophyta</taxon>
        <taxon>Spermatophyta</taxon>
        <taxon>Magnoliopsida</taxon>
        <taxon>eudicotyledons</taxon>
        <taxon>Gunneridae</taxon>
        <taxon>Pentapetalae</taxon>
        <taxon>rosids</taxon>
        <taxon>malvids</taxon>
        <taxon>Malvales</taxon>
        <taxon>Malvaceae</taxon>
        <taxon>Malvoideae</taxon>
        <taxon>Gossypium</taxon>
    </lineage>
</organism>